<reference evidence="1 2" key="1">
    <citation type="submission" date="2019-03" db="EMBL/GenBank/DDBJ databases">
        <title>Deep-cultivation of Planctomycetes and their phenomic and genomic characterization uncovers novel biology.</title>
        <authorList>
            <person name="Wiegand S."/>
            <person name="Jogler M."/>
            <person name="Boedeker C."/>
            <person name="Pinto D."/>
            <person name="Vollmers J."/>
            <person name="Rivas-Marin E."/>
            <person name="Kohn T."/>
            <person name="Peeters S.H."/>
            <person name="Heuer A."/>
            <person name="Rast P."/>
            <person name="Oberbeckmann S."/>
            <person name="Bunk B."/>
            <person name="Jeske O."/>
            <person name="Meyerdierks A."/>
            <person name="Storesund J.E."/>
            <person name="Kallscheuer N."/>
            <person name="Luecker S."/>
            <person name="Lage O.M."/>
            <person name="Pohl T."/>
            <person name="Merkel B.J."/>
            <person name="Hornburger P."/>
            <person name="Mueller R.-W."/>
            <person name="Bruemmer F."/>
            <person name="Labrenz M."/>
            <person name="Spormann A.M."/>
            <person name="Op den Camp H."/>
            <person name="Overmann J."/>
            <person name="Amann R."/>
            <person name="Jetten M.S.M."/>
            <person name="Mascher T."/>
            <person name="Medema M.H."/>
            <person name="Devos D.P."/>
            <person name="Kaster A.-K."/>
            <person name="Ovreas L."/>
            <person name="Rohde M."/>
            <person name="Galperin M.Y."/>
            <person name="Jogler C."/>
        </authorList>
    </citation>
    <scope>NUCLEOTIDE SEQUENCE [LARGE SCALE GENOMIC DNA]</scope>
    <source>
        <strain evidence="1 2">V202</strain>
    </source>
</reference>
<accession>A0A517WSC8</accession>
<dbReference type="EMBL" id="CP037422">
    <property type="protein sequence ID" value="QDU08159.1"/>
    <property type="molecule type" value="Genomic_DNA"/>
</dbReference>
<dbReference type="Proteomes" id="UP000318384">
    <property type="component" value="Chromosome"/>
</dbReference>
<evidence type="ECO:0000313" key="2">
    <source>
        <dbReference type="Proteomes" id="UP000318384"/>
    </source>
</evidence>
<protein>
    <recommendedName>
        <fullName evidence="3">Restriction endonuclease type IV Mrr domain-containing protein</fullName>
    </recommendedName>
</protein>
<evidence type="ECO:0008006" key="3">
    <source>
        <dbReference type="Google" id="ProtNLM"/>
    </source>
</evidence>
<name>A0A517WSC8_9PLAN</name>
<dbReference type="AlphaFoldDB" id="A0A517WSC8"/>
<dbReference type="OrthoDB" id="581710at2"/>
<dbReference type="RefSeq" id="WP_145172596.1">
    <property type="nucleotide sequence ID" value="NZ_CP037422.1"/>
</dbReference>
<evidence type="ECO:0000313" key="1">
    <source>
        <dbReference type="EMBL" id="QDU08159.1"/>
    </source>
</evidence>
<sequence>MTNRWDETWHRLREWTNGSANSERLTAQILLDDGYKSIDPSHPLGGKDGGKDAVGQKGSERWIMAVYFPRGQKEFSEIKAKFIADFAGVSKNSSQGLAFVTNQELRLSEREELQSLKENSIGVELFHLERITTILDKPAMAEVRKQFLDIEFSGQSVVSELKDEMYQIQRRLEGLQTSGDS</sequence>
<keyword evidence="2" id="KW-1185">Reference proteome</keyword>
<gene>
    <name evidence="1" type="ORF">V202x_15230</name>
</gene>
<proteinExistence type="predicted"/>
<organism evidence="1 2">
    <name type="scientific">Gimesia aquarii</name>
    <dbReference type="NCBI Taxonomy" id="2527964"/>
    <lineage>
        <taxon>Bacteria</taxon>
        <taxon>Pseudomonadati</taxon>
        <taxon>Planctomycetota</taxon>
        <taxon>Planctomycetia</taxon>
        <taxon>Planctomycetales</taxon>
        <taxon>Planctomycetaceae</taxon>
        <taxon>Gimesia</taxon>
    </lineage>
</organism>